<protein>
    <submittedName>
        <fullName evidence="1">Uncharacterized protein</fullName>
    </submittedName>
</protein>
<sequence length="1449" mass="160404">MAAIYSGIHLKLKSPHTQWEDKLKLARFAWISTQCLLPTRNSKKLHSLLKQGKTVSLRLNMAQAAAVTVSRNVHVLALSLSVCVHHPQCVSGPPFFPCALVCLHHKYELIVDLLAKLCSLACCELQQPLLTEPLVTASVTCGDEVMTESHQIDLDHSQIDPITENPPATTSQSQTEFSTMQLSRDVRIKIDSILQLALFPSEHLTAYKDELLPSKEEVWETRSWRRKRPLKASQCNTLQTECSRILLVPTLDMHLDEKTPLPKQTASSCYPGAEVSPILPRSPESWSLALLAVESLLNQTLSADIYNVAAEPDQTCRASRHGTAVLKALLSLNHLIIEPDLDQLLSSAWVDSECMEARVQRARQLLVCSLLQTYTKLRQLPRFFSELLTVICQPASDNLRPPLLSEGASASLRTCLLDTPSSQGLEICSLVLESIRTHILPDMVQEEREAEKMEIDGEVDDNGAKKDQSRQDASQKLFSLSQLLHVVLFSLKTLDNASPLPIVRQSQALIVEMQQVVKELLNLLSTEEKAVQTSSVQSTPRKRKNNLDQKESEQMSEYNMGALWEQKTLDATLLLRYTLVEVDTLFDIHCSKYTALTAAASETEDRAPVLTQIESLLSSEIVPSHLQPSCNPLSRLLLKLLTLQQMKKVLLDTPLLSEPNTAALLNSAAQFILAKSELELSLDGEQVWDGQIASVTSSSYPAAHWYLITSNLPLIAPYLTGEDVGCVADMLVGSLLSRQTNGGKGCPPGSLSVSLVSSQLVQSPVLAELPSLFSATVCSLSDRIVSVLKAAHIPKVCPTLLKIQEKGTGACERLPLSTLVNKETIVEDILASSKAGEVSVLLTDTQSKELVDLLQILTNLNPDGMNSEDISSVFLLLFFMLTSTSSQKAVEPPESGDEALFLVKLLRILTCFLEGRNFQSVLKLTHGGTLLQASVSSLLWRSNNGAFGVTSSSDWLDLIKEAQGFVRALVQLIIIRNSSVRLNLDQFASYLTTEEMSNMNYSGPQFNSCAMTSNLGKSKQMDQTLTRMLTRTTASLGPAVESILKPQTLSESPIQPASVLGQAFVVEVVTVMLHCELSSLPLDFLVSSLHFLSTFYKAVEKTRGEREEKEGEEEKKEGKELDELYMQILQNVHKLLTTSWLSASDVCELEPAVQELLRHLLEKSTTGRFNLLLLLIREGLDTGKLRAGNYREVLSAVIIIKLLSCCQLPEPCSKALWLIAPQIISAMVFLVKSSTQDVSLTVPFTVPTVTSMTSLLRQGEGLLTNPHHVLLILGALQSVPLDHLTPPVYHSVFLTIHEALFAIIQRHPQVMLNAAPSFLNVFYRLVASIMQEGRQRGDSDTDGDVYLQCSRLIERMYSHIAATAESFTTLSAFMVAQYVTELQKVTLRPDVKLHLTEGIYRILDLCMEQDIKFLTAGLQMGVREVFNELYGSYTHYHKAQRQGEEKYTV</sequence>
<organism evidence="1 2">
    <name type="scientific">Chaenocephalus aceratus</name>
    <name type="common">Blackfin icefish</name>
    <name type="synonym">Chaenichthys aceratus</name>
    <dbReference type="NCBI Taxonomy" id="36190"/>
    <lineage>
        <taxon>Eukaryota</taxon>
        <taxon>Metazoa</taxon>
        <taxon>Chordata</taxon>
        <taxon>Craniata</taxon>
        <taxon>Vertebrata</taxon>
        <taxon>Euteleostomi</taxon>
        <taxon>Actinopterygii</taxon>
        <taxon>Neopterygii</taxon>
        <taxon>Teleostei</taxon>
        <taxon>Neoteleostei</taxon>
        <taxon>Acanthomorphata</taxon>
        <taxon>Eupercaria</taxon>
        <taxon>Perciformes</taxon>
        <taxon>Notothenioidei</taxon>
        <taxon>Channichthyidae</taxon>
        <taxon>Chaenocephalus</taxon>
    </lineage>
</organism>
<dbReference type="EMBL" id="CM043787">
    <property type="protein sequence ID" value="KAI4830070.1"/>
    <property type="molecule type" value="Genomic_DNA"/>
</dbReference>
<accession>A0ACB9XTK2</accession>
<evidence type="ECO:0000313" key="2">
    <source>
        <dbReference type="Proteomes" id="UP001057452"/>
    </source>
</evidence>
<reference evidence="1" key="1">
    <citation type="submission" date="2022-05" db="EMBL/GenBank/DDBJ databases">
        <title>Chromosome-level genome of Chaenocephalus aceratus.</title>
        <authorList>
            <person name="Park H."/>
        </authorList>
    </citation>
    <scope>NUCLEOTIDE SEQUENCE</scope>
    <source>
        <strain evidence="1">KU_202001</strain>
    </source>
</reference>
<comment type="caution">
    <text evidence="1">The sequence shown here is derived from an EMBL/GenBank/DDBJ whole genome shotgun (WGS) entry which is preliminary data.</text>
</comment>
<keyword evidence="2" id="KW-1185">Reference proteome</keyword>
<gene>
    <name evidence="1" type="ORF">KUCAC02_001723</name>
</gene>
<dbReference type="Proteomes" id="UP001057452">
    <property type="component" value="Chromosome 3"/>
</dbReference>
<evidence type="ECO:0000313" key="1">
    <source>
        <dbReference type="EMBL" id="KAI4830070.1"/>
    </source>
</evidence>
<proteinExistence type="predicted"/>
<name>A0ACB9XTK2_CHAAC</name>